<evidence type="ECO:0000313" key="2">
    <source>
        <dbReference type="EMBL" id="PVY98016.1"/>
    </source>
</evidence>
<gene>
    <name evidence="2" type="ORF">C8D89_12271</name>
</gene>
<dbReference type="SUPFAM" id="SSF53335">
    <property type="entry name" value="S-adenosyl-L-methionine-dependent methyltransferases"/>
    <property type="match status" value="1"/>
</dbReference>
<dbReference type="GO" id="GO:0008168">
    <property type="term" value="F:methyltransferase activity"/>
    <property type="evidence" value="ECO:0007669"/>
    <property type="project" value="UniProtKB-KW"/>
</dbReference>
<dbReference type="CDD" id="cd02440">
    <property type="entry name" value="AdoMet_MTases"/>
    <property type="match status" value="1"/>
</dbReference>
<dbReference type="Pfam" id="PF13649">
    <property type="entry name" value="Methyltransf_25"/>
    <property type="match status" value="1"/>
</dbReference>
<dbReference type="AlphaFoldDB" id="A0A2U1EDH9"/>
<sequence length="214" mass="23212">MTDTEHEPTDAARFWDDLYTRREIPWGARVNPVLAEVAEPLEPGTALDLGTGAGGDAVWLARRGWRVTAVDIAAAAVAGVREHAAAAGLAEQITAERHDLPRTFPAGTFDLVSAQYFHSVFDFARADVLRTAARALRPAGLLLVVDHGSIAPWSWNQDPDTHFPTPQEVAAELDLPSPEWSVLRADIPRRVATGPRGEIATVTDNVLILQRATD</sequence>
<dbReference type="InterPro" id="IPR050508">
    <property type="entry name" value="Methyltransf_Superfamily"/>
</dbReference>
<dbReference type="Gene3D" id="3.40.50.150">
    <property type="entry name" value="Vaccinia Virus protein VP39"/>
    <property type="match status" value="1"/>
</dbReference>
<keyword evidence="3" id="KW-1185">Reference proteome</keyword>
<proteinExistence type="predicted"/>
<dbReference type="OrthoDB" id="9786503at2"/>
<name>A0A2U1EDH9_9PSEU</name>
<dbReference type="InterPro" id="IPR029063">
    <property type="entry name" value="SAM-dependent_MTases_sf"/>
</dbReference>
<accession>A0A2U1EDH9</accession>
<reference evidence="2 3" key="1">
    <citation type="submission" date="2018-04" db="EMBL/GenBank/DDBJ databases">
        <title>Genomic Encyclopedia of Type Strains, Phase IV (KMG-IV): sequencing the most valuable type-strain genomes for metagenomic binning, comparative biology and taxonomic classification.</title>
        <authorList>
            <person name="Goeker M."/>
        </authorList>
    </citation>
    <scope>NUCLEOTIDE SEQUENCE [LARGE SCALE GENOMIC DNA]</scope>
    <source>
        <strain evidence="2 3">DSM 45771</strain>
    </source>
</reference>
<dbReference type="RefSeq" id="WP_116710975.1">
    <property type="nucleotide sequence ID" value="NZ_QEKW01000022.1"/>
</dbReference>
<organism evidence="2 3">
    <name type="scientific">Actinomycetospora cinnamomea</name>
    <dbReference type="NCBI Taxonomy" id="663609"/>
    <lineage>
        <taxon>Bacteria</taxon>
        <taxon>Bacillati</taxon>
        <taxon>Actinomycetota</taxon>
        <taxon>Actinomycetes</taxon>
        <taxon>Pseudonocardiales</taxon>
        <taxon>Pseudonocardiaceae</taxon>
        <taxon>Actinomycetospora</taxon>
    </lineage>
</organism>
<evidence type="ECO:0000313" key="3">
    <source>
        <dbReference type="Proteomes" id="UP000245639"/>
    </source>
</evidence>
<keyword evidence="2" id="KW-0489">Methyltransferase</keyword>
<dbReference type="PANTHER" id="PTHR42912">
    <property type="entry name" value="METHYLTRANSFERASE"/>
    <property type="match status" value="1"/>
</dbReference>
<comment type="caution">
    <text evidence="2">The sequence shown here is derived from an EMBL/GenBank/DDBJ whole genome shotgun (WGS) entry which is preliminary data.</text>
</comment>
<dbReference type="Proteomes" id="UP000245639">
    <property type="component" value="Unassembled WGS sequence"/>
</dbReference>
<keyword evidence="2" id="KW-0808">Transferase</keyword>
<dbReference type="GO" id="GO:0032259">
    <property type="term" value="P:methylation"/>
    <property type="evidence" value="ECO:0007669"/>
    <property type="project" value="UniProtKB-KW"/>
</dbReference>
<evidence type="ECO:0000259" key="1">
    <source>
        <dbReference type="Pfam" id="PF13649"/>
    </source>
</evidence>
<dbReference type="InterPro" id="IPR041698">
    <property type="entry name" value="Methyltransf_25"/>
</dbReference>
<dbReference type="EMBL" id="QEKW01000022">
    <property type="protein sequence ID" value="PVY98016.1"/>
    <property type="molecule type" value="Genomic_DNA"/>
</dbReference>
<protein>
    <submittedName>
        <fullName evidence="2">Methyltransferase family protein</fullName>
    </submittedName>
</protein>
<dbReference type="PANTHER" id="PTHR42912:SF93">
    <property type="entry name" value="N6-ADENOSINE-METHYLTRANSFERASE TMT1A"/>
    <property type="match status" value="1"/>
</dbReference>
<feature type="domain" description="Methyltransferase" evidence="1">
    <location>
        <begin position="47"/>
        <end position="140"/>
    </location>
</feature>